<name>A0A0F9SHC2_9ZZZZ</name>
<sequence>MAKPKPKHLRKLRITRVDLVDRGANQDADVLLFKRDDKKSPPKEPDMKFDLTLARTHAGDDRELRKALDWIDDVHKGLASVVQKQEADGPRDGTFNDVMARRGARKVMMRVQEFAMALDETIARIADGNAQHKDGDRKTLLKDAVESFVRAVKADLPKFVDAEMGGMSKQDRERLEDVAKLIRGGEPTMTDTKKKTDDGKKPAADMGALRKMFAGFARLMGATEDDVSKFDPSSGDEDVWKGVSPQLRARIEATDAATKVAAAAEVTKREAAEKRVAKLEEERTLAAVTAELQTYKSMGIDPTKDAALFSKIVGGLSKEEADRVREIFKSADSTIETGKVFAELGARSVGVPAGDADAEIEKRVTAILAKAENSKMTRDEALDQIMREDPALYEKYRKENQVRV</sequence>
<organism evidence="2">
    <name type="scientific">marine sediment metagenome</name>
    <dbReference type="NCBI Taxonomy" id="412755"/>
    <lineage>
        <taxon>unclassified sequences</taxon>
        <taxon>metagenomes</taxon>
        <taxon>ecological metagenomes</taxon>
    </lineage>
</organism>
<evidence type="ECO:0000313" key="2">
    <source>
        <dbReference type="EMBL" id="KKN61702.1"/>
    </source>
</evidence>
<dbReference type="EMBL" id="LAZR01000649">
    <property type="protein sequence ID" value="KKN61702.1"/>
    <property type="molecule type" value="Genomic_DNA"/>
</dbReference>
<gene>
    <name evidence="2" type="ORF">LCGC14_0519180</name>
</gene>
<comment type="caution">
    <text evidence="2">The sequence shown here is derived from an EMBL/GenBank/DDBJ whole genome shotgun (WGS) entry which is preliminary data.</text>
</comment>
<keyword evidence="1" id="KW-0175">Coiled coil</keyword>
<evidence type="ECO:0000256" key="1">
    <source>
        <dbReference type="SAM" id="Coils"/>
    </source>
</evidence>
<dbReference type="AlphaFoldDB" id="A0A0F9SHC2"/>
<proteinExistence type="predicted"/>
<protein>
    <submittedName>
        <fullName evidence="2">Uncharacterized protein</fullName>
    </submittedName>
</protein>
<feature type="coiled-coil region" evidence="1">
    <location>
        <begin position="262"/>
        <end position="289"/>
    </location>
</feature>
<reference evidence="2" key="1">
    <citation type="journal article" date="2015" name="Nature">
        <title>Complex archaea that bridge the gap between prokaryotes and eukaryotes.</title>
        <authorList>
            <person name="Spang A."/>
            <person name="Saw J.H."/>
            <person name="Jorgensen S.L."/>
            <person name="Zaremba-Niedzwiedzka K."/>
            <person name="Martijn J."/>
            <person name="Lind A.E."/>
            <person name="van Eijk R."/>
            <person name="Schleper C."/>
            <person name="Guy L."/>
            <person name="Ettema T.J."/>
        </authorList>
    </citation>
    <scope>NUCLEOTIDE SEQUENCE</scope>
</reference>
<accession>A0A0F9SHC2</accession>